<keyword evidence="2" id="KW-0472">Membrane</keyword>
<keyword evidence="2" id="KW-1133">Transmembrane helix</keyword>
<feature type="transmembrane region" description="Helical" evidence="2">
    <location>
        <begin position="202"/>
        <end position="222"/>
    </location>
</feature>
<sequence>MRKVELRPLETNQPGYARLVLIGWQGPSEGLSVDIQRNQDENFLQDDGEWRNHACQFPLPPLQADVDGNLAAIVDRQIVDPLLENPHATNMARLHGADGIELGMARIRLSRDLLPSGAGGSTPSLNTVATPNAAEPTPEPEATPDKPAPTEPAPTEPEPTEPEPIEPQPDEPKPAEPTPTPAATPEPTAPAVTTGKGKRWPWIVLAVVLLIAILGAAAWFGMSMRDADDAVVESDAPAESTAANDEPLADSEIADPEETPDPLNEDTAAEQATEERRSDDPAPAEPAPSEASTAAAGPCSLQRMGEMGELEFIQACTGAENSGDDMLNVVNEALANDHCGVARRLYAHRALNGDADAALNYAQEFDPAQHSPSTCFPEPDAETAIFWYETALGLDADNAEASQRLQELQG</sequence>
<evidence type="ECO:0000313" key="3">
    <source>
        <dbReference type="EMBL" id="SFT91540.1"/>
    </source>
</evidence>
<protein>
    <submittedName>
        <fullName evidence="3">Uncharacterized protein</fullName>
    </submittedName>
</protein>
<dbReference type="AlphaFoldDB" id="A0A1I7BWM0"/>
<dbReference type="EMBL" id="FPAQ01000031">
    <property type="protein sequence ID" value="SFT91540.1"/>
    <property type="molecule type" value="Genomic_DNA"/>
</dbReference>
<feature type="compositionally biased region" description="Acidic residues" evidence="1">
    <location>
        <begin position="247"/>
        <end position="268"/>
    </location>
</feature>
<dbReference type="OrthoDB" id="6158985at2"/>
<organism evidence="3 4">
    <name type="scientific">Halomonas saccharevitans</name>
    <dbReference type="NCBI Taxonomy" id="416872"/>
    <lineage>
        <taxon>Bacteria</taxon>
        <taxon>Pseudomonadati</taxon>
        <taxon>Pseudomonadota</taxon>
        <taxon>Gammaproteobacteria</taxon>
        <taxon>Oceanospirillales</taxon>
        <taxon>Halomonadaceae</taxon>
        <taxon>Halomonas</taxon>
    </lineage>
</organism>
<evidence type="ECO:0000313" key="4">
    <source>
        <dbReference type="Proteomes" id="UP000199594"/>
    </source>
</evidence>
<name>A0A1I7BWM0_9GAMM</name>
<evidence type="ECO:0000256" key="2">
    <source>
        <dbReference type="SAM" id="Phobius"/>
    </source>
</evidence>
<accession>A0A1I7BWM0</accession>
<gene>
    <name evidence="3" type="ORF">SAMN04487956_13123</name>
</gene>
<dbReference type="Proteomes" id="UP000199594">
    <property type="component" value="Unassembled WGS sequence"/>
</dbReference>
<feature type="region of interest" description="Disordered" evidence="1">
    <location>
        <begin position="114"/>
        <end position="195"/>
    </location>
</feature>
<proteinExistence type="predicted"/>
<feature type="compositionally biased region" description="Pro residues" evidence="1">
    <location>
        <begin position="137"/>
        <end position="157"/>
    </location>
</feature>
<feature type="compositionally biased region" description="Pro residues" evidence="1">
    <location>
        <begin position="175"/>
        <end position="188"/>
    </location>
</feature>
<dbReference type="RefSeq" id="WP_089851021.1">
    <property type="nucleotide sequence ID" value="NZ_FPAQ01000031.1"/>
</dbReference>
<evidence type="ECO:0000256" key="1">
    <source>
        <dbReference type="SAM" id="MobiDB-lite"/>
    </source>
</evidence>
<keyword evidence="2" id="KW-0812">Transmembrane</keyword>
<reference evidence="3 4" key="1">
    <citation type="submission" date="2016-10" db="EMBL/GenBank/DDBJ databases">
        <authorList>
            <person name="de Groot N.N."/>
        </authorList>
    </citation>
    <scope>NUCLEOTIDE SEQUENCE [LARGE SCALE GENOMIC DNA]</scope>
    <source>
        <strain evidence="3 4">CGMCC 1.6493</strain>
    </source>
</reference>
<feature type="compositionally biased region" description="Low complexity" evidence="1">
    <location>
        <begin position="287"/>
        <end position="296"/>
    </location>
</feature>
<feature type="region of interest" description="Disordered" evidence="1">
    <location>
        <begin position="232"/>
        <end position="296"/>
    </location>
</feature>